<dbReference type="RefSeq" id="WP_069517117.1">
    <property type="nucleotide sequence ID" value="NZ_FOFP01000001.1"/>
</dbReference>
<evidence type="ECO:0000313" key="3">
    <source>
        <dbReference type="Proteomes" id="UP000198512"/>
    </source>
</evidence>
<reference evidence="2 3" key="1">
    <citation type="submission" date="2016-10" db="EMBL/GenBank/DDBJ databases">
        <authorList>
            <person name="Varghese N."/>
            <person name="Submissions S."/>
        </authorList>
    </citation>
    <scope>NUCLEOTIDE SEQUENCE [LARGE SCALE GENOMIC DNA]</scope>
    <source>
        <strain evidence="2 3">CIP 109853</strain>
    </source>
</reference>
<dbReference type="EMBL" id="FOFP01000001">
    <property type="protein sequence ID" value="SEP59871.1"/>
    <property type="molecule type" value="Genomic_DNA"/>
</dbReference>
<dbReference type="Proteomes" id="UP000198512">
    <property type="component" value="Unassembled WGS sequence"/>
</dbReference>
<protein>
    <recommendedName>
        <fullName evidence="4">3-isopropylmalate dehydratase</fullName>
    </recommendedName>
</protein>
<gene>
    <name evidence="2" type="ORF">SAMN05216600_10138</name>
</gene>
<evidence type="ECO:0008006" key="4">
    <source>
        <dbReference type="Google" id="ProtNLM"/>
    </source>
</evidence>
<name>A0ABY1AZU6_9PSED</name>
<proteinExistence type="predicted"/>
<keyword evidence="1" id="KW-0732">Signal</keyword>
<sequence length="141" mass="14792">MRLIHALWPVLLLAGCSSFKADPEAITQVPADRVLAYQAPVAGGGQVVVNRDLGMLGGGCYVAVLVDRQVAARIGIGEEVTLQVPAGKRVVGIGVDEADDTLCGKGRLRKEIAVPIVSGQTQHVRIVSQSQGGFNLRLEAP</sequence>
<evidence type="ECO:0000256" key="1">
    <source>
        <dbReference type="SAM" id="SignalP"/>
    </source>
</evidence>
<organism evidence="2 3">
    <name type="scientific">Pseudomonas cuatrocienegasensis</name>
    <dbReference type="NCBI Taxonomy" id="543360"/>
    <lineage>
        <taxon>Bacteria</taxon>
        <taxon>Pseudomonadati</taxon>
        <taxon>Pseudomonadota</taxon>
        <taxon>Gammaproteobacteria</taxon>
        <taxon>Pseudomonadales</taxon>
        <taxon>Pseudomonadaceae</taxon>
        <taxon>Pseudomonas</taxon>
    </lineage>
</organism>
<accession>A0ABY1AZU6</accession>
<feature type="chain" id="PRO_5045109469" description="3-isopropylmalate dehydratase" evidence="1">
    <location>
        <begin position="22"/>
        <end position="141"/>
    </location>
</feature>
<comment type="caution">
    <text evidence="2">The sequence shown here is derived from an EMBL/GenBank/DDBJ whole genome shotgun (WGS) entry which is preliminary data.</text>
</comment>
<keyword evidence="3" id="KW-1185">Reference proteome</keyword>
<evidence type="ECO:0000313" key="2">
    <source>
        <dbReference type="EMBL" id="SEP59871.1"/>
    </source>
</evidence>
<dbReference type="PROSITE" id="PS51257">
    <property type="entry name" value="PROKAR_LIPOPROTEIN"/>
    <property type="match status" value="1"/>
</dbReference>
<feature type="signal peptide" evidence="1">
    <location>
        <begin position="1"/>
        <end position="21"/>
    </location>
</feature>